<keyword evidence="4" id="KW-0408">Iron</keyword>
<dbReference type="SFLD" id="SFLDG01082">
    <property type="entry name" value="B12-binding_domain_containing"/>
    <property type="match status" value="1"/>
</dbReference>
<dbReference type="InterPro" id="IPR058240">
    <property type="entry name" value="rSAM_sf"/>
</dbReference>
<dbReference type="RefSeq" id="WP_088554694.1">
    <property type="nucleotide sequence ID" value="NZ_BDGJ01000164.1"/>
</dbReference>
<evidence type="ECO:0000313" key="8">
    <source>
        <dbReference type="EMBL" id="GAW93597.1"/>
    </source>
</evidence>
<accession>A0A1Z5HW70</accession>
<dbReference type="Proteomes" id="UP000197032">
    <property type="component" value="Unassembled WGS sequence"/>
</dbReference>
<dbReference type="SFLD" id="SFLDG01123">
    <property type="entry name" value="methyltransferase_(Class_B)"/>
    <property type="match status" value="1"/>
</dbReference>
<evidence type="ECO:0000256" key="3">
    <source>
        <dbReference type="ARBA" id="ARBA00022723"/>
    </source>
</evidence>
<dbReference type="GO" id="GO:0003824">
    <property type="term" value="F:catalytic activity"/>
    <property type="evidence" value="ECO:0007669"/>
    <property type="project" value="InterPro"/>
</dbReference>
<dbReference type="InterPro" id="IPR023404">
    <property type="entry name" value="rSAM_horseshoe"/>
</dbReference>
<dbReference type="InterPro" id="IPR036724">
    <property type="entry name" value="Cobalamin-bd_sf"/>
</dbReference>
<reference evidence="9" key="1">
    <citation type="journal article" date="2017" name="Appl. Environ. Microbiol.">
        <title>Genomic Analysis of Calderihabitans maritimus KKC1, a Thermophilic, Hydrogenogenic, Carboxydotrophic Bacterium Isolated from Marine Sediment.</title>
        <authorList>
            <person name="Omae K."/>
            <person name="Yoneda Y."/>
            <person name="Fukuyama Y."/>
            <person name="Yoshida T."/>
            <person name="Sako Y."/>
        </authorList>
    </citation>
    <scope>NUCLEOTIDE SEQUENCE [LARGE SCALE GENOMIC DNA]</scope>
    <source>
        <strain evidence="9">KKC1</strain>
    </source>
</reference>
<dbReference type="Gene3D" id="3.40.50.280">
    <property type="entry name" value="Cobalamin-binding domain"/>
    <property type="match status" value="1"/>
</dbReference>
<evidence type="ECO:0000259" key="7">
    <source>
        <dbReference type="PROSITE" id="PS51918"/>
    </source>
</evidence>
<keyword evidence="5" id="KW-0411">Iron-sulfur</keyword>
<dbReference type="SUPFAM" id="SSF102114">
    <property type="entry name" value="Radical SAM enzymes"/>
    <property type="match status" value="1"/>
</dbReference>
<dbReference type="Pfam" id="PF02310">
    <property type="entry name" value="B12-binding"/>
    <property type="match status" value="1"/>
</dbReference>
<dbReference type="EMBL" id="BDGJ01000164">
    <property type="protein sequence ID" value="GAW93597.1"/>
    <property type="molecule type" value="Genomic_DNA"/>
</dbReference>
<feature type="domain" description="B12-binding" evidence="6">
    <location>
        <begin position="10"/>
        <end position="143"/>
    </location>
</feature>
<protein>
    <submittedName>
        <fullName evidence="8">Radical SAM protein</fullName>
    </submittedName>
</protein>
<feature type="domain" description="Radical SAM core" evidence="7">
    <location>
        <begin position="188"/>
        <end position="408"/>
    </location>
</feature>
<gene>
    <name evidence="8" type="ORF">KKC1_27260</name>
</gene>
<dbReference type="GO" id="GO:0005829">
    <property type="term" value="C:cytosol"/>
    <property type="evidence" value="ECO:0007669"/>
    <property type="project" value="TreeGrafter"/>
</dbReference>
<evidence type="ECO:0000256" key="4">
    <source>
        <dbReference type="ARBA" id="ARBA00023004"/>
    </source>
</evidence>
<dbReference type="GO" id="GO:0031419">
    <property type="term" value="F:cobalamin binding"/>
    <property type="evidence" value="ECO:0007669"/>
    <property type="project" value="InterPro"/>
</dbReference>
<dbReference type="Pfam" id="PF04055">
    <property type="entry name" value="Radical_SAM"/>
    <property type="match status" value="1"/>
</dbReference>
<organism evidence="8 9">
    <name type="scientific">Calderihabitans maritimus</name>
    <dbReference type="NCBI Taxonomy" id="1246530"/>
    <lineage>
        <taxon>Bacteria</taxon>
        <taxon>Bacillati</taxon>
        <taxon>Bacillota</taxon>
        <taxon>Clostridia</taxon>
        <taxon>Neomoorellales</taxon>
        <taxon>Calderihabitantaceae</taxon>
        <taxon>Calderihabitans</taxon>
    </lineage>
</organism>
<dbReference type="InterPro" id="IPR051198">
    <property type="entry name" value="BchE-like"/>
</dbReference>
<dbReference type="PANTHER" id="PTHR43409:SF13">
    <property type="entry name" value="ANAEROBIC MAGNESIUM-PROTOPORPHYRIN IX MONOMETHYL ESTER CYCLASE"/>
    <property type="match status" value="1"/>
</dbReference>
<dbReference type="SFLD" id="SFLDS00029">
    <property type="entry name" value="Radical_SAM"/>
    <property type="match status" value="1"/>
</dbReference>
<dbReference type="SMART" id="SM00729">
    <property type="entry name" value="Elp3"/>
    <property type="match status" value="1"/>
</dbReference>
<dbReference type="InterPro" id="IPR034466">
    <property type="entry name" value="Methyltransferase_Class_B"/>
</dbReference>
<evidence type="ECO:0000259" key="6">
    <source>
        <dbReference type="PROSITE" id="PS51332"/>
    </source>
</evidence>
<evidence type="ECO:0000313" key="9">
    <source>
        <dbReference type="Proteomes" id="UP000197032"/>
    </source>
</evidence>
<dbReference type="Gene3D" id="3.80.30.20">
    <property type="entry name" value="tm_1862 like domain"/>
    <property type="match status" value="1"/>
</dbReference>
<proteinExistence type="predicted"/>
<comment type="cofactor">
    <cofactor evidence="1">
        <name>[4Fe-4S] cluster</name>
        <dbReference type="ChEBI" id="CHEBI:49883"/>
    </cofactor>
</comment>
<keyword evidence="3" id="KW-0479">Metal-binding</keyword>
<dbReference type="SUPFAM" id="SSF52242">
    <property type="entry name" value="Cobalamin (vitamin B12)-binding domain"/>
    <property type="match status" value="1"/>
</dbReference>
<dbReference type="GO" id="GO:0051539">
    <property type="term" value="F:4 iron, 4 sulfur cluster binding"/>
    <property type="evidence" value="ECO:0007669"/>
    <property type="project" value="UniProtKB-KW"/>
</dbReference>
<dbReference type="AlphaFoldDB" id="A0A1Z5HW70"/>
<keyword evidence="9" id="KW-1185">Reference proteome</keyword>
<dbReference type="InterPro" id="IPR007197">
    <property type="entry name" value="rSAM"/>
</dbReference>
<sequence length="481" mass="55115">MARVMLVTPDYHCGVVESAGRWPHLGFVYIAGELRKAGHEVKIYDAMSKGHRLEQIIYNIRNYGPQVVGTTAYTASFPAATELLRRVKEIDPQIITVIGGVHATFCYKEVLEGHPSIDYVVRGEGEYTLPHLLEVLESGGNPAEVPGVALRRGNEVLVTPDRGFIQNLDELTPAWDLLDWEDYTFYVYPGSRLAIISTSRGCKHTCKFCSQQKFWRQTWRARSPGNVLTEIEYLVKEYGVDIFFIADEYPTADRERWENILDGLISKKLNALFLIETRVDDIIRDEDIIDKYRRAGIIHIYVGIEATSQGILDKFSKGIQESDSKRALDIIHRAGIVSETSFVLGTPDETPESIKQTLAMAKAYNPDFAHFLLLAPWPYADMYEEVKNYVATYDYAKYNLVEPVIKPEAMTTDELFQKVLECYRSFYFGKIPEWTSLKNEFKRRYAIQCMRAIMDNSFLQKHVLSLGRMPKMVRDLLKLLD</sequence>
<evidence type="ECO:0000256" key="5">
    <source>
        <dbReference type="ARBA" id="ARBA00023014"/>
    </source>
</evidence>
<dbReference type="PROSITE" id="PS51332">
    <property type="entry name" value="B12_BINDING"/>
    <property type="match status" value="1"/>
</dbReference>
<comment type="caution">
    <text evidence="8">The sequence shown here is derived from an EMBL/GenBank/DDBJ whole genome shotgun (WGS) entry which is preliminary data.</text>
</comment>
<dbReference type="PANTHER" id="PTHR43409">
    <property type="entry name" value="ANAEROBIC MAGNESIUM-PROTOPORPHYRIN IX MONOMETHYL ESTER CYCLASE-RELATED"/>
    <property type="match status" value="1"/>
</dbReference>
<dbReference type="CDD" id="cd01335">
    <property type="entry name" value="Radical_SAM"/>
    <property type="match status" value="1"/>
</dbReference>
<keyword evidence="2" id="KW-0949">S-adenosyl-L-methionine</keyword>
<name>A0A1Z5HW70_9FIRM</name>
<dbReference type="CDD" id="cd02068">
    <property type="entry name" value="radical_SAM_B12_BD"/>
    <property type="match status" value="1"/>
</dbReference>
<dbReference type="PROSITE" id="PS51918">
    <property type="entry name" value="RADICAL_SAM"/>
    <property type="match status" value="1"/>
</dbReference>
<evidence type="ECO:0000256" key="2">
    <source>
        <dbReference type="ARBA" id="ARBA00022691"/>
    </source>
</evidence>
<dbReference type="InterPro" id="IPR006158">
    <property type="entry name" value="Cobalamin-bd"/>
</dbReference>
<dbReference type="GO" id="GO:0046872">
    <property type="term" value="F:metal ion binding"/>
    <property type="evidence" value="ECO:0007669"/>
    <property type="project" value="UniProtKB-KW"/>
</dbReference>
<dbReference type="InterPro" id="IPR006638">
    <property type="entry name" value="Elp3/MiaA/NifB-like_rSAM"/>
</dbReference>
<dbReference type="OrthoDB" id="9801424at2"/>
<evidence type="ECO:0000256" key="1">
    <source>
        <dbReference type="ARBA" id="ARBA00001966"/>
    </source>
</evidence>